<name>A0A0F9JTF4_9ZZZZ</name>
<protein>
    <submittedName>
        <fullName evidence="1">Uncharacterized protein</fullName>
    </submittedName>
</protein>
<evidence type="ECO:0000313" key="1">
    <source>
        <dbReference type="EMBL" id="KKM72973.1"/>
    </source>
</evidence>
<dbReference type="EMBL" id="LAZR01009377">
    <property type="protein sequence ID" value="KKM72973.1"/>
    <property type="molecule type" value="Genomic_DNA"/>
</dbReference>
<sequence>MKKLIGLVALLGFVSFAQANGSFVVNAKFYDNKNLIGSPTLVVNSNEEASVSVDNSYSFALTVAPIDDSTVSLATDLKLGGKHMAPSLVVELGKEASINIDGKELSVLVSKSSS</sequence>
<accession>A0A0F9JTF4</accession>
<gene>
    <name evidence="1" type="ORF">LCGC14_1415190</name>
</gene>
<organism evidence="1">
    <name type="scientific">marine sediment metagenome</name>
    <dbReference type="NCBI Taxonomy" id="412755"/>
    <lineage>
        <taxon>unclassified sequences</taxon>
        <taxon>metagenomes</taxon>
        <taxon>ecological metagenomes</taxon>
    </lineage>
</organism>
<dbReference type="AlphaFoldDB" id="A0A0F9JTF4"/>
<proteinExistence type="predicted"/>
<reference evidence="1" key="1">
    <citation type="journal article" date="2015" name="Nature">
        <title>Complex archaea that bridge the gap between prokaryotes and eukaryotes.</title>
        <authorList>
            <person name="Spang A."/>
            <person name="Saw J.H."/>
            <person name="Jorgensen S.L."/>
            <person name="Zaremba-Niedzwiedzka K."/>
            <person name="Martijn J."/>
            <person name="Lind A.E."/>
            <person name="van Eijk R."/>
            <person name="Schleper C."/>
            <person name="Guy L."/>
            <person name="Ettema T.J."/>
        </authorList>
    </citation>
    <scope>NUCLEOTIDE SEQUENCE</scope>
</reference>
<comment type="caution">
    <text evidence="1">The sequence shown here is derived from an EMBL/GenBank/DDBJ whole genome shotgun (WGS) entry which is preliminary data.</text>
</comment>